<accession>A0ABN5LKN6</accession>
<organism evidence="1 2">
    <name type="scientific">Streptococcus sobrinus</name>
    <dbReference type="NCBI Taxonomy" id="1310"/>
    <lineage>
        <taxon>Bacteria</taxon>
        <taxon>Bacillati</taxon>
        <taxon>Bacillota</taxon>
        <taxon>Bacilli</taxon>
        <taxon>Lactobacillales</taxon>
        <taxon>Streptococcaceae</taxon>
        <taxon>Streptococcus</taxon>
    </lineage>
</organism>
<name>A0ABN5LKN6_9STRE</name>
<proteinExistence type="predicted"/>
<sequence>MRFVNLLAWPKQKGKYLMAKILNQPVLYSFETVSSKRLSKIQGDGSKRLTELGHEEISLGKDPAKFYPPVVGIWPPFPYY</sequence>
<keyword evidence="2" id="KW-1185">Reference proteome</keyword>
<evidence type="ECO:0000313" key="2">
    <source>
        <dbReference type="Proteomes" id="UP000245369"/>
    </source>
</evidence>
<dbReference type="RefSeq" id="WP_002962872.1">
    <property type="nucleotide sequence ID" value="NZ_CP029490.1"/>
</dbReference>
<protein>
    <submittedName>
        <fullName evidence="1">Uncharacterized protein</fullName>
    </submittedName>
</protein>
<dbReference type="GeneID" id="93924772"/>
<dbReference type="Proteomes" id="UP000245369">
    <property type="component" value="Chromosome"/>
</dbReference>
<dbReference type="EMBL" id="CP029490">
    <property type="protein sequence ID" value="AWN21572.1"/>
    <property type="molecule type" value="Genomic_DNA"/>
</dbReference>
<reference evidence="1 2" key="1">
    <citation type="submission" date="2018-05" db="EMBL/GenBank/DDBJ databases">
        <title>Complete genome sequences of Streptococcus sobrinus.</title>
        <authorList>
            <person name="Sales M."/>
            <person name="Jensen P.A."/>
        </authorList>
    </citation>
    <scope>NUCLEOTIDE SEQUENCE [LARGE SCALE GENOMIC DNA]</scope>
    <source>
        <strain evidence="1 2">SL1</strain>
    </source>
</reference>
<evidence type="ECO:0000313" key="1">
    <source>
        <dbReference type="EMBL" id="AWN21572.1"/>
    </source>
</evidence>
<gene>
    <name evidence="1" type="ORF">DK182_09665</name>
</gene>